<feature type="signal peptide" evidence="1">
    <location>
        <begin position="1"/>
        <end position="24"/>
    </location>
</feature>
<keyword evidence="3" id="KW-1185">Reference proteome</keyword>
<reference evidence="2" key="1">
    <citation type="submission" date="2020-09" db="EMBL/GenBank/DDBJ databases">
        <authorList>
            <person name="Kim M.K."/>
        </authorList>
    </citation>
    <scope>NUCLEOTIDE SEQUENCE</scope>
    <source>
        <strain evidence="2">BT704</strain>
    </source>
</reference>
<evidence type="ECO:0000313" key="3">
    <source>
        <dbReference type="Proteomes" id="UP000653797"/>
    </source>
</evidence>
<dbReference type="AlphaFoldDB" id="A0A927B9J0"/>
<name>A0A927B9J0_9BACT</name>
<proteinExistence type="predicted"/>
<dbReference type="RefSeq" id="WP_191043481.1">
    <property type="nucleotide sequence ID" value="NZ_JACXAA010000035.1"/>
</dbReference>
<organism evidence="2 3">
    <name type="scientific">Spirosoma validum</name>
    <dbReference type="NCBI Taxonomy" id="2771355"/>
    <lineage>
        <taxon>Bacteria</taxon>
        <taxon>Pseudomonadati</taxon>
        <taxon>Bacteroidota</taxon>
        <taxon>Cytophagia</taxon>
        <taxon>Cytophagales</taxon>
        <taxon>Cytophagaceae</taxon>
        <taxon>Spirosoma</taxon>
    </lineage>
</organism>
<accession>A0A927B9J0</accession>
<keyword evidence="1" id="KW-0732">Signal</keyword>
<sequence length="126" mass="13622">MKKASTILFLLLLSVAFMGFSQTAAPTDFFAGKWEISVTGTPQGDSKLLADLVRKDGKLTGQLTNMADPTGEKIPINSIEENGDKMGMAFTAQGYDVTIDLSKVDDNNLKGTLMNMFDAKAKRVNP</sequence>
<gene>
    <name evidence="2" type="ORF">IC230_33670</name>
</gene>
<comment type="caution">
    <text evidence="2">The sequence shown here is derived from an EMBL/GenBank/DDBJ whole genome shotgun (WGS) entry which is preliminary data.</text>
</comment>
<evidence type="ECO:0000313" key="2">
    <source>
        <dbReference type="EMBL" id="MBD2757859.1"/>
    </source>
</evidence>
<evidence type="ECO:0000256" key="1">
    <source>
        <dbReference type="SAM" id="SignalP"/>
    </source>
</evidence>
<feature type="chain" id="PRO_5037088557" evidence="1">
    <location>
        <begin position="25"/>
        <end position="126"/>
    </location>
</feature>
<dbReference type="EMBL" id="JACXAA010000035">
    <property type="protein sequence ID" value="MBD2757859.1"/>
    <property type="molecule type" value="Genomic_DNA"/>
</dbReference>
<protein>
    <submittedName>
        <fullName evidence="2">Uncharacterized protein</fullName>
    </submittedName>
</protein>
<dbReference type="Proteomes" id="UP000653797">
    <property type="component" value="Unassembled WGS sequence"/>
</dbReference>